<keyword evidence="7" id="KW-0732">Signal</keyword>
<evidence type="ECO:0000256" key="3">
    <source>
        <dbReference type="ARBA" id="ARBA00022989"/>
    </source>
</evidence>
<keyword evidence="4 6" id="KW-0472">Membrane</keyword>
<evidence type="ECO:0000313" key="8">
    <source>
        <dbReference type="EMBL" id="TRY74568.1"/>
    </source>
</evidence>
<feature type="region of interest" description="Disordered" evidence="5">
    <location>
        <begin position="452"/>
        <end position="507"/>
    </location>
</feature>
<evidence type="ECO:0000256" key="5">
    <source>
        <dbReference type="SAM" id="MobiDB-lite"/>
    </source>
</evidence>
<evidence type="ECO:0000256" key="4">
    <source>
        <dbReference type="ARBA" id="ARBA00023136"/>
    </source>
</evidence>
<dbReference type="GO" id="GO:0008528">
    <property type="term" value="F:G protein-coupled peptide receptor activity"/>
    <property type="evidence" value="ECO:0007669"/>
    <property type="project" value="TreeGrafter"/>
</dbReference>
<proteinExistence type="predicted"/>
<feature type="transmembrane region" description="Helical" evidence="6">
    <location>
        <begin position="396"/>
        <end position="418"/>
    </location>
</feature>
<dbReference type="Pfam" id="PF00002">
    <property type="entry name" value="7tm_2"/>
    <property type="match status" value="1"/>
</dbReference>
<feature type="transmembrane region" description="Helical" evidence="6">
    <location>
        <begin position="220"/>
        <end position="241"/>
    </location>
</feature>
<feature type="chain" id="PRO_5022106377" description="G-protein coupled receptors family 2 profile 2 domain-containing protein" evidence="7">
    <location>
        <begin position="19"/>
        <end position="507"/>
    </location>
</feature>
<feature type="signal peptide" evidence="7">
    <location>
        <begin position="1"/>
        <end position="18"/>
    </location>
</feature>
<reference evidence="8 9" key="1">
    <citation type="journal article" date="2018" name="Nat. Ecol. Evol.">
        <title>Genomic signatures of mitonuclear coevolution across populations of Tigriopus californicus.</title>
        <authorList>
            <person name="Barreto F.S."/>
            <person name="Watson E.T."/>
            <person name="Lima T.G."/>
            <person name="Willett C.S."/>
            <person name="Edmands S."/>
            <person name="Li W."/>
            <person name="Burton R.S."/>
        </authorList>
    </citation>
    <scope>NUCLEOTIDE SEQUENCE [LARGE SCALE GENOMIC DNA]</scope>
    <source>
        <strain evidence="8 9">San Diego</strain>
    </source>
</reference>
<dbReference type="EMBL" id="VCGU01000005">
    <property type="protein sequence ID" value="TRY74568.1"/>
    <property type="molecule type" value="Genomic_DNA"/>
</dbReference>
<comment type="subcellular location">
    <subcellularLocation>
        <location evidence="1">Membrane</location>
        <topology evidence="1">Multi-pass membrane protein</topology>
    </subcellularLocation>
</comment>
<evidence type="ECO:0000313" key="9">
    <source>
        <dbReference type="Proteomes" id="UP000318571"/>
    </source>
</evidence>
<keyword evidence="3 6" id="KW-1133">Transmembrane helix</keyword>
<evidence type="ECO:0000256" key="2">
    <source>
        <dbReference type="ARBA" id="ARBA00022692"/>
    </source>
</evidence>
<feature type="transmembrane region" description="Helical" evidence="6">
    <location>
        <begin position="363"/>
        <end position="384"/>
    </location>
</feature>
<dbReference type="AlphaFoldDB" id="A0A553PA68"/>
<evidence type="ECO:0008006" key="10">
    <source>
        <dbReference type="Google" id="ProtNLM"/>
    </source>
</evidence>
<feature type="transmembrane region" description="Helical" evidence="6">
    <location>
        <begin position="275"/>
        <end position="297"/>
    </location>
</feature>
<feature type="compositionally biased region" description="Polar residues" evidence="5">
    <location>
        <begin position="484"/>
        <end position="499"/>
    </location>
</feature>
<dbReference type="GO" id="GO:0005886">
    <property type="term" value="C:plasma membrane"/>
    <property type="evidence" value="ECO:0007669"/>
    <property type="project" value="TreeGrafter"/>
</dbReference>
<feature type="transmembrane region" description="Helical" evidence="6">
    <location>
        <begin position="12"/>
        <end position="36"/>
    </location>
</feature>
<name>A0A553PA68_TIGCA</name>
<feature type="transmembrane region" description="Helical" evidence="6">
    <location>
        <begin position="171"/>
        <end position="190"/>
    </location>
</feature>
<keyword evidence="9" id="KW-1185">Reference proteome</keyword>
<keyword evidence="2 6" id="KW-0812">Transmembrane</keyword>
<dbReference type="PANTHER" id="PTHR47154:SF2">
    <property type="entry name" value="G-PROTEIN COUPLED RECEPTOR MTH-RELATED"/>
    <property type="match status" value="1"/>
</dbReference>
<dbReference type="STRING" id="6832.A0A553PA68"/>
<protein>
    <recommendedName>
        <fullName evidence="10">G-protein coupled receptors family 2 profile 2 domain-containing protein</fullName>
    </recommendedName>
</protein>
<evidence type="ECO:0000256" key="1">
    <source>
        <dbReference type="ARBA" id="ARBA00004141"/>
    </source>
</evidence>
<dbReference type="Gene3D" id="1.20.1070.10">
    <property type="entry name" value="Rhodopsin 7-helix transmembrane proteins"/>
    <property type="match status" value="1"/>
</dbReference>
<dbReference type="InterPro" id="IPR051384">
    <property type="entry name" value="Mth_GPCR"/>
</dbReference>
<gene>
    <name evidence="8" type="ORF">TCAL_15674</name>
</gene>
<organism evidence="8 9">
    <name type="scientific">Tigriopus californicus</name>
    <name type="common">Marine copepod</name>
    <dbReference type="NCBI Taxonomy" id="6832"/>
    <lineage>
        <taxon>Eukaryota</taxon>
        <taxon>Metazoa</taxon>
        <taxon>Ecdysozoa</taxon>
        <taxon>Arthropoda</taxon>
        <taxon>Crustacea</taxon>
        <taxon>Multicrustacea</taxon>
        <taxon>Hexanauplia</taxon>
        <taxon>Copepoda</taxon>
        <taxon>Harpacticoida</taxon>
        <taxon>Harpacticidae</taxon>
        <taxon>Tigriopus</taxon>
    </lineage>
</organism>
<evidence type="ECO:0000256" key="7">
    <source>
        <dbReference type="SAM" id="SignalP"/>
    </source>
</evidence>
<dbReference type="PANTHER" id="PTHR47154">
    <property type="entry name" value="G-PROTEIN COUPLED RECEPTOR MTH-RELATED"/>
    <property type="match status" value="1"/>
</dbReference>
<accession>A0A553PA68</accession>
<sequence>MSLSVLLIVDMAVSVVVAGSIVITISMSGITVFVTMAMAVSDIRSRACTTEQNIPWRMPSIYDWDFLNPSGFSKSWLNLFPSTIFNMKTENLFVTGTDDFKLRADGTLRFHGKLYSPKQYCLDNSINYCERGVVATLRAIVEDEELNRQGAGAIFGTNKEDSETSIYIKRVGYPISIICLLITLVIFVVVPELRKATILTYFFILCGFMWIGAEADYQRFLTYSAFCFGAPLLMATLVLALDRNIFNLDSDASNWRPGFGEESCWFTSCSNALTYFLYIPITGMLLTNVSFFTYAAVKLGGMQRRIREARPESKRGSDHENPNRRKFVRQVSILSNKSAGSKNKVTLKANRDSLLIHCLPNSLITYLKLFVAMGLTWVFEILAWVLSEKSVQAPQPIIICLNMVNICQGIVMFVVFALKDTTRQKILDAFSSRGHQSTGFRSGARSYQVNRVSRNNRSSSSITRQTSCSFDKSSDDEMGLPLQVISNPNPGGSSFQDQDLTMVDMND</sequence>
<feature type="transmembrane region" description="Helical" evidence="6">
    <location>
        <begin position="196"/>
        <end position="213"/>
    </location>
</feature>
<dbReference type="Proteomes" id="UP000318571">
    <property type="component" value="Chromosome 2"/>
</dbReference>
<dbReference type="InterPro" id="IPR000832">
    <property type="entry name" value="GPCR_2_secretin-like"/>
</dbReference>
<feature type="compositionally biased region" description="Low complexity" evidence="5">
    <location>
        <begin position="452"/>
        <end position="469"/>
    </location>
</feature>
<comment type="caution">
    <text evidence="8">The sequence shown here is derived from an EMBL/GenBank/DDBJ whole genome shotgun (WGS) entry which is preliminary data.</text>
</comment>
<evidence type="ECO:0000256" key="6">
    <source>
        <dbReference type="SAM" id="Phobius"/>
    </source>
</evidence>